<evidence type="ECO:0000259" key="1">
    <source>
        <dbReference type="PROSITE" id="PS50835"/>
    </source>
</evidence>
<feature type="domain" description="Ig-like" evidence="1">
    <location>
        <begin position="112"/>
        <end position="194"/>
    </location>
</feature>
<name>A0AAW1TT04_9CUCU</name>
<dbReference type="Gene3D" id="2.60.40.10">
    <property type="entry name" value="Immunoglobulins"/>
    <property type="match status" value="2"/>
</dbReference>
<dbReference type="AlphaFoldDB" id="A0AAW1TT04"/>
<dbReference type="EMBL" id="JARQZJ010000004">
    <property type="protein sequence ID" value="KAK9870905.1"/>
    <property type="molecule type" value="Genomic_DNA"/>
</dbReference>
<proteinExistence type="predicted"/>
<evidence type="ECO:0000313" key="2">
    <source>
        <dbReference type="EMBL" id="KAK9870905.1"/>
    </source>
</evidence>
<dbReference type="Proteomes" id="UP001431783">
    <property type="component" value="Unassembled WGS sequence"/>
</dbReference>
<reference evidence="2 3" key="1">
    <citation type="submission" date="2023-03" db="EMBL/GenBank/DDBJ databases">
        <title>Genome insight into feeding habits of ladybird beetles.</title>
        <authorList>
            <person name="Li H.-S."/>
            <person name="Huang Y.-H."/>
            <person name="Pang H."/>
        </authorList>
    </citation>
    <scope>NUCLEOTIDE SEQUENCE [LARGE SCALE GENOMIC DNA]</scope>
    <source>
        <strain evidence="2">SYSU_2023b</strain>
        <tissue evidence="2">Whole body</tissue>
    </source>
</reference>
<organism evidence="2 3">
    <name type="scientific">Henosepilachna vigintioctopunctata</name>
    <dbReference type="NCBI Taxonomy" id="420089"/>
    <lineage>
        <taxon>Eukaryota</taxon>
        <taxon>Metazoa</taxon>
        <taxon>Ecdysozoa</taxon>
        <taxon>Arthropoda</taxon>
        <taxon>Hexapoda</taxon>
        <taxon>Insecta</taxon>
        <taxon>Pterygota</taxon>
        <taxon>Neoptera</taxon>
        <taxon>Endopterygota</taxon>
        <taxon>Coleoptera</taxon>
        <taxon>Polyphaga</taxon>
        <taxon>Cucujiformia</taxon>
        <taxon>Coccinelloidea</taxon>
        <taxon>Coccinellidae</taxon>
        <taxon>Epilachninae</taxon>
        <taxon>Epilachnini</taxon>
        <taxon>Henosepilachna</taxon>
    </lineage>
</organism>
<dbReference type="InterPro" id="IPR036179">
    <property type="entry name" value="Ig-like_dom_sf"/>
</dbReference>
<protein>
    <recommendedName>
        <fullName evidence="1">Ig-like domain-containing protein</fullName>
    </recommendedName>
</protein>
<gene>
    <name evidence="2" type="ORF">WA026_009864</name>
</gene>
<dbReference type="PROSITE" id="PS50835">
    <property type="entry name" value="IG_LIKE"/>
    <property type="match status" value="1"/>
</dbReference>
<dbReference type="InterPro" id="IPR013783">
    <property type="entry name" value="Ig-like_fold"/>
</dbReference>
<dbReference type="CDD" id="cd00096">
    <property type="entry name" value="Ig"/>
    <property type="match status" value="1"/>
</dbReference>
<dbReference type="SMART" id="SM00409">
    <property type="entry name" value="IG"/>
    <property type="match status" value="2"/>
</dbReference>
<dbReference type="InterPro" id="IPR007110">
    <property type="entry name" value="Ig-like_dom"/>
</dbReference>
<sequence>MQEHIMEHNHVQCFNLVSEIVQGNLIVSQDIAVKVVNSTFFVSCNNPDNSSVVLTWSGPRGPLSHHTRPKVQTGSDGTRILFMSTTLEDSGKYVCTSSEKERAEFMLTVEAPLEFMDTAIEQKATEGSDALVRCEVRGGQRTWSYVDNEEITDPRIQIIGDGLLIHKANRKDSKIYICKAVQPNTGTIKERRIKLTIEREF</sequence>
<dbReference type="InterPro" id="IPR003599">
    <property type="entry name" value="Ig_sub"/>
</dbReference>
<dbReference type="SUPFAM" id="SSF48726">
    <property type="entry name" value="Immunoglobulin"/>
    <property type="match status" value="2"/>
</dbReference>
<comment type="caution">
    <text evidence="2">The sequence shown here is derived from an EMBL/GenBank/DDBJ whole genome shotgun (WGS) entry which is preliminary data.</text>
</comment>
<keyword evidence="3" id="KW-1185">Reference proteome</keyword>
<accession>A0AAW1TT04</accession>
<evidence type="ECO:0000313" key="3">
    <source>
        <dbReference type="Proteomes" id="UP001431783"/>
    </source>
</evidence>